<organism evidence="1 2">
    <name type="scientific">Podospora didyma</name>
    <dbReference type="NCBI Taxonomy" id="330526"/>
    <lineage>
        <taxon>Eukaryota</taxon>
        <taxon>Fungi</taxon>
        <taxon>Dikarya</taxon>
        <taxon>Ascomycota</taxon>
        <taxon>Pezizomycotina</taxon>
        <taxon>Sordariomycetes</taxon>
        <taxon>Sordariomycetidae</taxon>
        <taxon>Sordariales</taxon>
        <taxon>Podosporaceae</taxon>
        <taxon>Podospora</taxon>
    </lineage>
</organism>
<dbReference type="EMBL" id="JAULSW010000004">
    <property type="protein sequence ID" value="KAK3385580.1"/>
    <property type="molecule type" value="Genomic_DNA"/>
</dbReference>
<reference evidence="1" key="1">
    <citation type="journal article" date="2023" name="Mol. Phylogenet. Evol.">
        <title>Genome-scale phylogeny and comparative genomics of the fungal order Sordariales.</title>
        <authorList>
            <person name="Hensen N."/>
            <person name="Bonometti L."/>
            <person name="Westerberg I."/>
            <person name="Brannstrom I.O."/>
            <person name="Guillou S."/>
            <person name="Cros-Aarteil S."/>
            <person name="Calhoun S."/>
            <person name="Haridas S."/>
            <person name="Kuo A."/>
            <person name="Mondo S."/>
            <person name="Pangilinan J."/>
            <person name="Riley R."/>
            <person name="LaButti K."/>
            <person name="Andreopoulos B."/>
            <person name="Lipzen A."/>
            <person name="Chen C."/>
            <person name="Yan M."/>
            <person name="Daum C."/>
            <person name="Ng V."/>
            <person name="Clum A."/>
            <person name="Steindorff A."/>
            <person name="Ohm R.A."/>
            <person name="Martin F."/>
            <person name="Silar P."/>
            <person name="Natvig D.O."/>
            <person name="Lalanne C."/>
            <person name="Gautier V."/>
            <person name="Ament-Velasquez S.L."/>
            <person name="Kruys A."/>
            <person name="Hutchinson M.I."/>
            <person name="Powell A.J."/>
            <person name="Barry K."/>
            <person name="Miller A.N."/>
            <person name="Grigoriev I.V."/>
            <person name="Debuchy R."/>
            <person name="Gladieux P."/>
            <person name="Hiltunen Thoren M."/>
            <person name="Johannesson H."/>
        </authorList>
    </citation>
    <scope>NUCLEOTIDE SEQUENCE</scope>
    <source>
        <strain evidence="1">CBS 232.78</strain>
    </source>
</reference>
<proteinExistence type="predicted"/>
<sequence>MDLLRTTPPWAHIVSSGCAFRRSSHKALRQIEVGGNINQNSGRCEPCDPATTPPAQGNRLPVTADYPSLHHEPLTSPELVTMSPLSTKHHALTSWHTVPTDYKQYGWLYSFQHSRALQGVSHIELCVFLAFVASWCLLSLQINGSGIGNSGLMSPW</sequence>
<keyword evidence="2" id="KW-1185">Reference proteome</keyword>
<reference evidence="1" key="2">
    <citation type="submission" date="2023-06" db="EMBL/GenBank/DDBJ databases">
        <authorList>
            <consortium name="Lawrence Berkeley National Laboratory"/>
            <person name="Haridas S."/>
            <person name="Hensen N."/>
            <person name="Bonometti L."/>
            <person name="Westerberg I."/>
            <person name="Brannstrom I.O."/>
            <person name="Guillou S."/>
            <person name="Cros-Aarteil S."/>
            <person name="Calhoun S."/>
            <person name="Kuo A."/>
            <person name="Mondo S."/>
            <person name="Pangilinan J."/>
            <person name="Riley R."/>
            <person name="LaButti K."/>
            <person name="Andreopoulos B."/>
            <person name="Lipzen A."/>
            <person name="Chen C."/>
            <person name="Yanf M."/>
            <person name="Daum C."/>
            <person name="Ng V."/>
            <person name="Clum A."/>
            <person name="Steindorff A."/>
            <person name="Ohm R."/>
            <person name="Martin F."/>
            <person name="Silar P."/>
            <person name="Natvig D."/>
            <person name="Lalanne C."/>
            <person name="Gautier V."/>
            <person name="Ament-velasquez S.L."/>
            <person name="Kruys A."/>
            <person name="Hutchinson M.I."/>
            <person name="Powell A.J."/>
            <person name="Barry K."/>
            <person name="Miller A.N."/>
            <person name="Grigoriev I.V."/>
            <person name="Debuchy R."/>
            <person name="Gladieux P."/>
            <person name="Thoren M.H."/>
            <person name="Johannesson H."/>
        </authorList>
    </citation>
    <scope>NUCLEOTIDE SEQUENCE</scope>
    <source>
        <strain evidence="1">CBS 232.78</strain>
    </source>
</reference>
<protein>
    <submittedName>
        <fullName evidence="1">Uncharacterized protein</fullName>
    </submittedName>
</protein>
<comment type="caution">
    <text evidence="1">The sequence shown here is derived from an EMBL/GenBank/DDBJ whole genome shotgun (WGS) entry which is preliminary data.</text>
</comment>
<accession>A0AAE0NQ46</accession>
<dbReference type="AlphaFoldDB" id="A0AAE0NQ46"/>
<dbReference type="Proteomes" id="UP001285441">
    <property type="component" value="Unassembled WGS sequence"/>
</dbReference>
<gene>
    <name evidence="1" type="ORF">B0H63DRAFT_184740</name>
</gene>
<evidence type="ECO:0000313" key="2">
    <source>
        <dbReference type="Proteomes" id="UP001285441"/>
    </source>
</evidence>
<dbReference type="PROSITE" id="PS51257">
    <property type="entry name" value="PROKAR_LIPOPROTEIN"/>
    <property type="match status" value="1"/>
</dbReference>
<name>A0AAE0NQ46_9PEZI</name>
<evidence type="ECO:0000313" key="1">
    <source>
        <dbReference type="EMBL" id="KAK3385580.1"/>
    </source>
</evidence>